<gene>
    <name evidence="1" type="ORF">KIW84_077003</name>
</gene>
<organism evidence="1 2">
    <name type="scientific">Pisum sativum</name>
    <name type="common">Garden pea</name>
    <name type="synonym">Lathyrus oleraceus</name>
    <dbReference type="NCBI Taxonomy" id="3888"/>
    <lineage>
        <taxon>Eukaryota</taxon>
        <taxon>Viridiplantae</taxon>
        <taxon>Streptophyta</taxon>
        <taxon>Embryophyta</taxon>
        <taxon>Tracheophyta</taxon>
        <taxon>Spermatophyta</taxon>
        <taxon>Magnoliopsida</taxon>
        <taxon>eudicotyledons</taxon>
        <taxon>Gunneridae</taxon>
        <taxon>Pentapetalae</taxon>
        <taxon>rosids</taxon>
        <taxon>fabids</taxon>
        <taxon>Fabales</taxon>
        <taxon>Fabaceae</taxon>
        <taxon>Papilionoideae</taxon>
        <taxon>50 kb inversion clade</taxon>
        <taxon>NPAAA clade</taxon>
        <taxon>Hologalegina</taxon>
        <taxon>IRL clade</taxon>
        <taxon>Fabeae</taxon>
        <taxon>Lathyrus</taxon>
    </lineage>
</organism>
<dbReference type="EMBL" id="JAMSHJ010000007">
    <property type="protein sequence ID" value="KAI5392433.1"/>
    <property type="molecule type" value="Genomic_DNA"/>
</dbReference>
<accession>A0A9D4VZQ7</accession>
<protein>
    <submittedName>
        <fullName evidence="1">Uncharacterized protein</fullName>
    </submittedName>
</protein>
<proteinExistence type="predicted"/>
<comment type="caution">
    <text evidence="1">The sequence shown here is derived from an EMBL/GenBank/DDBJ whole genome shotgun (WGS) entry which is preliminary data.</text>
</comment>
<evidence type="ECO:0000313" key="2">
    <source>
        <dbReference type="Proteomes" id="UP001058974"/>
    </source>
</evidence>
<evidence type="ECO:0000313" key="1">
    <source>
        <dbReference type="EMBL" id="KAI5392433.1"/>
    </source>
</evidence>
<reference evidence="1 2" key="1">
    <citation type="journal article" date="2022" name="Nat. Genet.">
        <title>Improved pea reference genome and pan-genome highlight genomic features and evolutionary characteristics.</title>
        <authorList>
            <person name="Yang T."/>
            <person name="Liu R."/>
            <person name="Luo Y."/>
            <person name="Hu S."/>
            <person name="Wang D."/>
            <person name="Wang C."/>
            <person name="Pandey M.K."/>
            <person name="Ge S."/>
            <person name="Xu Q."/>
            <person name="Li N."/>
            <person name="Li G."/>
            <person name="Huang Y."/>
            <person name="Saxena R.K."/>
            <person name="Ji Y."/>
            <person name="Li M."/>
            <person name="Yan X."/>
            <person name="He Y."/>
            <person name="Liu Y."/>
            <person name="Wang X."/>
            <person name="Xiang C."/>
            <person name="Varshney R.K."/>
            <person name="Ding H."/>
            <person name="Gao S."/>
            <person name="Zong X."/>
        </authorList>
    </citation>
    <scope>NUCLEOTIDE SEQUENCE [LARGE SCALE GENOMIC DNA]</scope>
    <source>
        <strain evidence="1 2">cv. Zhongwan 6</strain>
    </source>
</reference>
<name>A0A9D4VZQ7_PEA</name>
<dbReference type="AlphaFoldDB" id="A0A9D4VZQ7"/>
<keyword evidence="2" id="KW-1185">Reference proteome</keyword>
<sequence length="165" mass="19191">MINFLDPKVTNCYRDFTLNKDVSNYVTDKGDVINKDDYMEVDDDNPFANIMKTIIYNITKSRDKATQEKYDVVNNVSDNIDDVVNDYASANECYIPKNNEVHDGSAPFNKGVIKDSDGKRMPTNVYISPVDNMSFHFNKSVLKWKYLYHERTTFERKLLKEALTF</sequence>
<dbReference type="Gramene" id="Psat07G0700300-T1">
    <property type="protein sequence ID" value="KAI5392433.1"/>
    <property type="gene ID" value="KIW84_077003"/>
</dbReference>
<dbReference type="Proteomes" id="UP001058974">
    <property type="component" value="Chromosome 7"/>
</dbReference>